<dbReference type="Pfam" id="PF06527">
    <property type="entry name" value="TniQ"/>
    <property type="match status" value="1"/>
</dbReference>
<evidence type="ECO:0000313" key="2">
    <source>
        <dbReference type="EMBL" id="MFC3716314.1"/>
    </source>
</evidence>
<dbReference type="EMBL" id="JBHRYA010000007">
    <property type="protein sequence ID" value="MFC3716314.1"/>
    <property type="molecule type" value="Genomic_DNA"/>
</dbReference>
<dbReference type="Proteomes" id="UP001595705">
    <property type="component" value="Unassembled WGS sequence"/>
</dbReference>
<organism evidence="2 3">
    <name type="scientific">Luteimonas soli</name>
    <dbReference type="NCBI Taxonomy" id="1648966"/>
    <lineage>
        <taxon>Bacteria</taxon>
        <taxon>Pseudomonadati</taxon>
        <taxon>Pseudomonadota</taxon>
        <taxon>Gammaproteobacteria</taxon>
        <taxon>Lysobacterales</taxon>
        <taxon>Lysobacteraceae</taxon>
        <taxon>Luteimonas</taxon>
    </lineage>
</organism>
<gene>
    <name evidence="2" type="ORF">ACFONC_09125</name>
</gene>
<sequence>MPLRTAGPGLQESLHHYALRIADIGCVSLRALESMLLRSSDRAGINCNAVFPSSWIGPRSKFRELLSALERDTGVDNLRIGTFHVVADVLGRGGTRRRQVRGEGRAWCPACYHLWDEGTSCEPLLWAFDMLTACPIHDTRLETSCPECNSSQSFSVPYRSRRQCTDCGARLGHLHGLMERDKQNRWVNQTLLSFARWIGDTREPVNSGSYVQFIHHVRNRPPEASPLPEWAVRYHSNQRPDLALPTISTLLNWAALQGTTVQEILCDPSTAASTGLFDSQSNQFDGLLFRRRDLTLPLRKVVFVLSELASSSCLVPPPSIVWLELGLWCSVVEDVCPLERSAYAEKYRTQKHSMSAQRFKRGVTSCMRRFKKSASDVDDRDGCLSLLMSLGYSADSANECVSASMALRAALYRAMDNAKLEEFDAIRAARASAWATNKLEEKGKRTPEEPTSG</sequence>
<proteinExistence type="predicted"/>
<comment type="caution">
    <text evidence="2">The sequence shown here is derived from an EMBL/GenBank/DDBJ whole genome shotgun (WGS) entry which is preliminary data.</text>
</comment>
<reference evidence="3" key="1">
    <citation type="journal article" date="2019" name="Int. J. Syst. Evol. Microbiol.">
        <title>The Global Catalogue of Microorganisms (GCM) 10K type strain sequencing project: providing services to taxonomists for standard genome sequencing and annotation.</title>
        <authorList>
            <consortium name="The Broad Institute Genomics Platform"/>
            <consortium name="The Broad Institute Genome Sequencing Center for Infectious Disease"/>
            <person name="Wu L."/>
            <person name="Ma J."/>
        </authorList>
    </citation>
    <scope>NUCLEOTIDE SEQUENCE [LARGE SCALE GENOMIC DNA]</scope>
    <source>
        <strain evidence="3">KCTC 42441</strain>
    </source>
</reference>
<name>A0ABV7XJU8_9GAMM</name>
<accession>A0ABV7XJU8</accession>
<keyword evidence="3" id="KW-1185">Reference proteome</keyword>
<dbReference type="InterPro" id="IPR009492">
    <property type="entry name" value="TniQ"/>
</dbReference>
<evidence type="ECO:0000313" key="3">
    <source>
        <dbReference type="Proteomes" id="UP001595705"/>
    </source>
</evidence>
<feature type="domain" description="TniQ" evidence="1">
    <location>
        <begin position="6"/>
        <end position="141"/>
    </location>
</feature>
<dbReference type="RefSeq" id="WP_386744622.1">
    <property type="nucleotide sequence ID" value="NZ_JBHRYA010000007.1"/>
</dbReference>
<evidence type="ECO:0000259" key="1">
    <source>
        <dbReference type="Pfam" id="PF06527"/>
    </source>
</evidence>
<protein>
    <submittedName>
        <fullName evidence="2">TniQ family protein</fullName>
    </submittedName>
</protein>